<dbReference type="Gene3D" id="3.40.50.1170">
    <property type="entry name" value="L-asparaginase, N-terminal domain"/>
    <property type="match status" value="1"/>
</dbReference>
<keyword evidence="2" id="KW-0378">Hydrolase</keyword>
<sequence>MKQRTLPSVVLLGTGGTIAATAAASTTLSDYAVTEGIEALLAAVPEIAGIADIRGRQVFNVDSRRLTNSMLLRLAKTVNRELADPATNGVVITHGTDSLEETAYFLNLTVDSHKPVVMVGAMRPASAISADGPLNLYNAVLLAGRPEACGHGVLVAMNDKVHAARHVSKANTTQVEAFYTGAQGCLGQIANGVVHMHQTPLRTHTSSSMFRNTPVKILPAVDILYDHQSAGLHLYQAAIDAGVQGIVVAAMGNGSLSPQAEKGLRMAARQGIACVRASRTGTGLVTPAASDVRRGFITADNLNPQKARILLMLALTQTRERAALQGFFDSY</sequence>
<dbReference type="InterPro" id="IPR037152">
    <property type="entry name" value="L-asparaginase_N_sf"/>
</dbReference>
<dbReference type="Pfam" id="PF00710">
    <property type="entry name" value="Asparaginase"/>
    <property type="match status" value="1"/>
</dbReference>
<dbReference type="InterPro" id="IPR036152">
    <property type="entry name" value="Asp/glu_Ase-like_sf"/>
</dbReference>
<dbReference type="PANTHER" id="PTHR11707:SF28">
    <property type="entry name" value="60 KDA LYSOPHOSPHOLIPASE"/>
    <property type="match status" value="1"/>
</dbReference>
<organism evidence="10 11">
    <name type="scientific">Pollutimonas thiosulfatoxidans</name>
    <dbReference type="NCBI Taxonomy" id="2028345"/>
    <lineage>
        <taxon>Bacteria</taxon>
        <taxon>Pseudomonadati</taxon>
        <taxon>Pseudomonadota</taxon>
        <taxon>Betaproteobacteria</taxon>
        <taxon>Burkholderiales</taxon>
        <taxon>Alcaligenaceae</taxon>
        <taxon>Pollutimonas</taxon>
    </lineage>
</organism>
<dbReference type="SMART" id="SM00870">
    <property type="entry name" value="Asparaginase"/>
    <property type="match status" value="1"/>
</dbReference>
<dbReference type="InterPro" id="IPR004550">
    <property type="entry name" value="AsnASE_II"/>
</dbReference>
<dbReference type="CDD" id="cd08964">
    <property type="entry name" value="L-asparaginase_II"/>
    <property type="match status" value="1"/>
</dbReference>
<name>A0A410GFS4_9BURK</name>
<dbReference type="GO" id="GO:0006528">
    <property type="term" value="P:asparagine metabolic process"/>
    <property type="evidence" value="ECO:0007669"/>
    <property type="project" value="InterPro"/>
</dbReference>
<evidence type="ECO:0000256" key="1">
    <source>
        <dbReference type="ARBA" id="ARBA00010518"/>
    </source>
</evidence>
<feature type="binding site" evidence="4">
    <location>
        <position position="63"/>
    </location>
    <ligand>
        <name>substrate</name>
    </ligand>
</feature>
<dbReference type="OrthoDB" id="9788068at2"/>
<evidence type="ECO:0000256" key="5">
    <source>
        <dbReference type="PROSITE-ProRule" id="PRU10099"/>
    </source>
</evidence>
<dbReference type="Pfam" id="PF17763">
    <property type="entry name" value="Asparaginase_C"/>
    <property type="match status" value="1"/>
</dbReference>
<evidence type="ECO:0000259" key="8">
    <source>
        <dbReference type="Pfam" id="PF00710"/>
    </source>
</evidence>
<evidence type="ECO:0000256" key="2">
    <source>
        <dbReference type="ARBA" id="ARBA00022801"/>
    </source>
</evidence>
<dbReference type="Gene3D" id="3.40.50.40">
    <property type="match status" value="1"/>
</dbReference>
<dbReference type="SUPFAM" id="SSF53774">
    <property type="entry name" value="Glutaminase/Asparaginase"/>
    <property type="match status" value="1"/>
</dbReference>
<evidence type="ECO:0000256" key="6">
    <source>
        <dbReference type="RuleBase" id="RU004456"/>
    </source>
</evidence>
<gene>
    <name evidence="10" type="ORF">CKA81_15565</name>
</gene>
<keyword evidence="7" id="KW-0732">Signal</keyword>
<dbReference type="RefSeq" id="WP_128356108.1">
    <property type="nucleotide sequence ID" value="NZ_CP022987.1"/>
</dbReference>
<dbReference type="PROSITE" id="PS51732">
    <property type="entry name" value="ASN_GLN_ASE_3"/>
    <property type="match status" value="1"/>
</dbReference>
<dbReference type="PIRSF" id="PIRSF500176">
    <property type="entry name" value="L_ASNase"/>
    <property type="match status" value="1"/>
</dbReference>
<dbReference type="PRINTS" id="PR00139">
    <property type="entry name" value="ASNGLNASE"/>
</dbReference>
<evidence type="ECO:0000259" key="9">
    <source>
        <dbReference type="Pfam" id="PF17763"/>
    </source>
</evidence>
<dbReference type="AlphaFoldDB" id="A0A410GFS4"/>
<feature type="active site" evidence="5">
    <location>
        <position position="17"/>
    </location>
</feature>
<reference evidence="10 11" key="1">
    <citation type="submission" date="2017-08" db="EMBL/GenBank/DDBJ databases">
        <authorList>
            <person name="Park S.-J."/>
            <person name="Kim H."/>
        </authorList>
    </citation>
    <scope>NUCLEOTIDE SEQUENCE [LARGE SCALE GENOMIC DNA]</scope>
    <source>
        <strain evidence="11">ye3</strain>
    </source>
</reference>
<dbReference type="InterPro" id="IPR006034">
    <property type="entry name" value="Asparaginase/glutaminase-like"/>
</dbReference>
<feature type="signal peptide" evidence="7">
    <location>
        <begin position="1"/>
        <end position="22"/>
    </location>
</feature>
<accession>A0A410GFS4</accession>
<dbReference type="PANTHER" id="PTHR11707">
    <property type="entry name" value="L-ASPARAGINASE"/>
    <property type="match status" value="1"/>
</dbReference>
<evidence type="ECO:0000313" key="10">
    <source>
        <dbReference type="EMBL" id="QAA95119.1"/>
    </source>
</evidence>
<dbReference type="PROSITE" id="PS00144">
    <property type="entry name" value="ASN_GLN_ASE_1"/>
    <property type="match status" value="1"/>
</dbReference>
<feature type="active site" description="O-isoaspartyl threonine intermediate" evidence="3">
    <location>
        <position position="17"/>
    </location>
</feature>
<evidence type="ECO:0000256" key="3">
    <source>
        <dbReference type="PIRSR" id="PIRSR001220-1"/>
    </source>
</evidence>
<evidence type="ECO:0000256" key="4">
    <source>
        <dbReference type="PIRSR" id="PIRSR001220-2"/>
    </source>
</evidence>
<dbReference type="NCBIfam" id="TIGR00520">
    <property type="entry name" value="asnASE_II"/>
    <property type="match status" value="1"/>
</dbReference>
<dbReference type="PIRSF" id="PIRSF001220">
    <property type="entry name" value="L-ASNase_gatD"/>
    <property type="match status" value="1"/>
</dbReference>
<evidence type="ECO:0000313" key="11">
    <source>
        <dbReference type="Proteomes" id="UP000283474"/>
    </source>
</evidence>
<dbReference type="GO" id="GO:0004067">
    <property type="term" value="F:asparaginase activity"/>
    <property type="evidence" value="ECO:0007669"/>
    <property type="project" value="UniProtKB-UniRule"/>
</dbReference>
<dbReference type="InterPro" id="IPR027473">
    <property type="entry name" value="L-asparaginase_C"/>
</dbReference>
<dbReference type="FunFam" id="3.40.50.1170:FF:000001">
    <property type="entry name" value="L-asparaginase 2"/>
    <property type="match status" value="1"/>
</dbReference>
<dbReference type="InterPro" id="IPR040919">
    <property type="entry name" value="Asparaginase_C"/>
</dbReference>
<feature type="domain" description="Asparaginase/glutaminase C-terminal" evidence="9">
    <location>
        <begin position="221"/>
        <end position="328"/>
    </location>
</feature>
<evidence type="ECO:0000256" key="7">
    <source>
        <dbReference type="SAM" id="SignalP"/>
    </source>
</evidence>
<comment type="similarity">
    <text evidence="1 6">Belongs to the asparaginase 1 family.</text>
</comment>
<dbReference type="Proteomes" id="UP000283474">
    <property type="component" value="Chromosome"/>
</dbReference>
<feature type="binding site" evidence="4">
    <location>
        <begin position="96"/>
        <end position="97"/>
    </location>
    <ligand>
        <name>substrate</name>
    </ligand>
</feature>
<protein>
    <submittedName>
        <fullName evidence="10">L-asparaginase</fullName>
    </submittedName>
</protein>
<keyword evidence="11" id="KW-1185">Reference proteome</keyword>
<feature type="domain" description="L-asparaginase N-terminal" evidence="8">
    <location>
        <begin position="9"/>
        <end position="200"/>
    </location>
</feature>
<feature type="chain" id="PRO_5019389929" evidence="7">
    <location>
        <begin position="23"/>
        <end position="331"/>
    </location>
</feature>
<dbReference type="EMBL" id="CP022987">
    <property type="protein sequence ID" value="QAA95119.1"/>
    <property type="molecule type" value="Genomic_DNA"/>
</dbReference>
<dbReference type="KEGG" id="pus:CKA81_15565"/>
<dbReference type="InterPro" id="IPR027474">
    <property type="entry name" value="L-asparaginase_N"/>
</dbReference>
<dbReference type="InterPro" id="IPR020827">
    <property type="entry name" value="Asparaginase/glutaminase_AS1"/>
</dbReference>
<proteinExistence type="inferred from homology"/>